<dbReference type="PROSITE" id="PS00107">
    <property type="entry name" value="PROTEIN_KINASE_ATP"/>
    <property type="match status" value="1"/>
</dbReference>
<dbReference type="eggNOG" id="KOG0598">
    <property type="taxonomic scope" value="Eukaryota"/>
</dbReference>
<dbReference type="Pfam" id="PF00433">
    <property type="entry name" value="Pkinase_C"/>
    <property type="match status" value="1"/>
</dbReference>
<dbReference type="STRING" id="1109443.G4T964"/>
<dbReference type="GO" id="GO:0005524">
    <property type="term" value="F:ATP binding"/>
    <property type="evidence" value="ECO:0007669"/>
    <property type="project" value="UniProtKB-UniRule"/>
</dbReference>
<comment type="catalytic activity">
    <reaction evidence="8">
        <text>L-threonyl-[protein] + ATP = O-phospho-L-threonyl-[protein] + ADP + H(+)</text>
        <dbReference type="Rhea" id="RHEA:46608"/>
        <dbReference type="Rhea" id="RHEA-COMP:11060"/>
        <dbReference type="Rhea" id="RHEA-COMP:11605"/>
        <dbReference type="ChEBI" id="CHEBI:15378"/>
        <dbReference type="ChEBI" id="CHEBI:30013"/>
        <dbReference type="ChEBI" id="CHEBI:30616"/>
        <dbReference type="ChEBI" id="CHEBI:61977"/>
        <dbReference type="ChEBI" id="CHEBI:456216"/>
        <dbReference type="EC" id="2.7.11.1"/>
    </reaction>
</comment>
<feature type="region of interest" description="Disordered" evidence="11">
    <location>
        <begin position="1"/>
        <end position="32"/>
    </location>
</feature>
<dbReference type="Gene3D" id="3.30.200.20">
    <property type="entry name" value="Phosphorylase Kinase, domain 1"/>
    <property type="match status" value="1"/>
</dbReference>
<dbReference type="PROSITE" id="PS50011">
    <property type="entry name" value="PROTEIN_KINASE_DOM"/>
    <property type="match status" value="1"/>
</dbReference>
<dbReference type="CDD" id="cd11651">
    <property type="entry name" value="YPK1_N_like"/>
    <property type="match status" value="1"/>
</dbReference>
<evidence type="ECO:0000256" key="5">
    <source>
        <dbReference type="ARBA" id="ARBA00022741"/>
    </source>
</evidence>
<keyword evidence="5 10" id="KW-0547">Nucleotide-binding</keyword>
<feature type="domain" description="AGC-kinase C-terminal" evidence="13">
    <location>
        <begin position="476"/>
        <end position="547"/>
    </location>
</feature>
<keyword evidence="6 14" id="KW-0418">Kinase</keyword>
<dbReference type="FunFam" id="1.10.510.10:FF:000008">
    <property type="entry name" value="Non-specific serine/threonine protein kinase"/>
    <property type="match status" value="1"/>
</dbReference>
<organism evidence="14 15">
    <name type="scientific">Serendipita indica (strain DSM 11827)</name>
    <name type="common">Root endophyte fungus</name>
    <name type="synonym">Piriformospora indica</name>
    <dbReference type="NCBI Taxonomy" id="1109443"/>
    <lineage>
        <taxon>Eukaryota</taxon>
        <taxon>Fungi</taxon>
        <taxon>Dikarya</taxon>
        <taxon>Basidiomycota</taxon>
        <taxon>Agaricomycotina</taxon>
        <taxon>Agaricomycetes</taxon>
        <taxon>Sebacinales</taxon>
        <taxon>Serendipitaceae</taxon>
        <taxon>Serendipita</taxon>
    </lineage>
</organism>
<dbReference type="SMART" id="SM00133">
    <property type="entry name" value="S_TK_X"/>
    <property type="match status" value="1"/>
</dbReference>
<dbReference type="InParanoid" id="G4T964"/>
<feature type="region of interest" description="Disordered" evidence="11">
    <location>
        <begin position="76"/>
        <end position="96"/>
    </location>
</feature>
<dbReference type="InterPro" id="IPR011009">
    <property type="entry name" value="Kinase-like_dom_sf"/>
</dbReference>
<accession>G4T964</accession>
<gene>
    <name evidence="14" type="ORF">PIIN_01691</name>
</gene>
<dbReference type="PANTHER" id="PTHR24351">
    <property type="entry name" value="RIBOSOMAL PROTEIN S6 KINASE"/>
    <property type="match status" value="1"/>
</dbReference>
<comment type="catalytic activity">
    <reaction evidence="9">
        <text>L-seryl-[protein] + ATP = O-phospho-L-seryl-[protein] + ADP + H(+)</text>
        <dbReference type="Rhea" id="RHEA:17989"/>
        <dbReference type="Rhea" id="RHEA-COMP:9863"/>
        <dbReference type="Rhea" id="RHEA-COMP:11604"/>
        <dbReference type="ChEBI" id="CHEBI:15378"/>
        <dbReference type="ChEBI" id="CHEBI:29999"/>
        <dbReference type="ChEBI" id="CHEBI:30616"/>
        <dbReference type="ChEBI" id="CHEBI:83421"/>
        <dbReference type="ChEBI" id="CHEBI:456216"/>
        <dbReference type="EC" id="2.7.11.1"/>
    </reaction>
</comment>
<dbReference type="InterPro" id="IPR000719">
    <property type="entry name" value="Prot_kinase_dom"/>
</dbReference>
<evidence type="ECO:0000256" key="2">
    <source>
        <dbReference type="ARBA" id="ARBA00022527"/>
    </source>
</evidence>
<evidence type="ECO:0000313" key="15">
    <source>
        <dbReference type="Proteomes" id="UP000007148"/>
    </source>
</evidence>
<proteinExistence type="predicted"/>
<feature type="binding site" evidence="10">
    <location>
        <position position="253"/>
    </location>
    <ligand>
        <name>ATP</name>
        <dbReference type="ChEBI" id="CHEBI:30616"/>
    </ligand>
</feature>
<dbReference type="GO" id="GO:0004674">
    <property type="term" value="F:protein serine/threonine kinase activity"/>
    <property type="evidence" value="ECO:0007669"/>
    <property type="project" value="UniProtKB-KW"/>
</dbReference>
<dbReference type="FunFam" id="3.30.200.20:FF:000048">
    <property type="entry name" value="Non-specific serine/threonine protein kinase"/>
    <property type="match status" value="1"/>
</dbReference>
<keyword evidence="3" id="KW-0597">Phosphoprotein</keyword>
<dbReference type="Pfam" id="PF00069">
    <property type="entry name" value="Pkinase"/>
    <property type="match status" value="1"/>
</dbReference>
<dbReference type="AlphaFoldDB" id="G4T964"/>
<dbReference type="OrthoDB" id="63267at2759"/>
<dbReference type="InterPro" id="IPR017441">
    <property type="entry name" value="Protein_kinase_ATP_BS"/>
</dbReference>
<dbReference type="PROSITE" id="PS51285">
    <property type="entry name" value="AGC_KINASE_CTER"/>
    <property type="match status" value="1"/>
</dbReference>
<keyword evidence="2" id="KW-0723">Serine/threonine-protein kinase</keyword>
<evidence type="ECO:0000256" key="7">
    <source>
        <dbReference type="ARBA" id="ARBA00022840"/>
    </source>
</evidence>
<name>G4T964_SERID</name>
<evidence type="ECO:0000256" key="6">
    <source>
        <dbReference type="ARBA" id="ARBA00022777"/>
    </source>
</evidence>
<dbReference type="PROSITE" id="PS00108">
    <property type="entry name" value="PROTEIN_KINASE_ST"/>
    <property type="match status" value="1"/>
</dbReference>
<dbReference type="InterPro" id="IPR008271">
    <property type="entry name" value="Ser/Thr_kinase_AS"/>
</dbReference>
<keyword evidence="7 10" id="KW-0067">ATP-binding</keyword>
<sequence length="551" mass="61974">MFKKSKAAGSETPERTATNPPTTPEPPELAHDLPITGRLSIQVTAARDLSLPPNTKLPEAIAKMVNSQQAQLAASITASSISSQRAKPGHKPRDSVQREQSWWLPYALLEFDVNEVLIDPLGGSIQSPVWMYNAHFDISRTADISLRIYLRTEAIAGQSGKNDPYMGSVKIVPDFNKLASSWLSANIIDQWYDVVGGTGQVQLSITYRPSVRQSLTIDSFELLKVIGRGSFGKVMQVRKRDTGRIYALKTIRKAHIAEKGEVTHTLHERLVLTKVSSPFIVPLKWSFQSESKLYLVLSYVNGGELFHHLQREQKFNEERSRFYAAELLLALEHLHSLNIVYRDLKPENILLDMSGHLALCDFGLCKIDMTSSDKTNTFCGTPEYLAPEVLKHIGYDMRVDWWTFGVLLYEMLAGLPPFYDENTSEMYRKILQEPLRFPEEMGSDARNLITRLLNREPEGRLGSNGAEEIKKHAFFKTIDFKKLLAKQIQPPFKPNVKSAVDCSNVDEVFTSEDPVDSVVEGSKISQTVQNQFINFSYTNPNDLGTSPTAVH</sequence>
<evidence type="ECO:0000256" key="1">
    <source>
        <dbReference type="ARBA" id="ARBA00012513"/>
    </source>
</evidence>
<feature type="domain" description="Protein kinase" evidence="12">
    <location>
        <begin position="220"/>
        <end position="475"/>
    </location>
</feature>
<evidence type="ECO:0000259" key="13">
    <source>
        <dbReference type="PROSITE" id="PS51285"/>
    </source>
</evidence>
<evidence type="ECO:0000256" key="11">
    <source>
        <dbReference type="SAM" id="MobiDB-lite"/>
    </source>
</evidence>
<dbReference type="Proteomes" id="UP000007148">
    <property type="component" value="Unassembled WGS sequence"/>
</dbReference>
<evidence type="ECO:0000313" key="14">
    <source>
        <dbReference type="EMBL" id="CCA67867.1"/>
    </source>
</evidence>
<dbReference type="EMBL" id="CAFZ01000021">
    <property type="protein sequence ID" value="CCA67867.1"/>
    <property type="molecule type" value="Genomic_DNA"/>
</dbReference>
<keyword evidence="15" id="KW-1185">Reference proteome</keyword>
<evidence type="ECO:0000256" key="8">
    <source>
        <dbReference type="ARBA" id="ARBA00047899"/>
    </source>
</evidence>
<dbReference type="EC" id="2.7.11.1" evidence="1"/>
<dbReference type="OMA" id="YLVMEFE"/>
<dbReference type="HOGENOM" id="CLU_000288_120_1_1"/>
<evidence type="ECO:0000256" key="3">
    <source>
        <dbReference type="ARBA" id="ARBA00022553"/>
    </source>
</evidence>
<evidence type="ECO:0000256" key="10">
    <source>
        <dbReference type="PROSITE-ProRule" id="PRU10141"/>
    </source>
</evidence>
<dbReference type="GO" id="GO:0106310">
    <property type="term" value="F:protein serine kinase activity"/>
    <property type="evidence" value="ECO:0007669"/>
    <property type="project" value="RHEA"/>
</dbReference>
<evidence type="ECO:0000259" key="12">
    <source>
        <dbReference type="PROSITE" id="PS50011"/>
    </source>
</evidence>
<dbReference type="SMART" id="SM00220">
    <property type="entry name" value="S_TKc"/>
    <property type="match status" value="1"/>
</dbReference>
<dbReference type="SUPFAM" id="SSF56112">
    <property type="entry name" value="Protein kinase-like (PK-like)"/>
    <property type="match status" value="1"/>
</dbReference>
<dbReference type="InterPro" id="IPR000961">
    <property type="entry name" value="AGC-kinase_C"/>
</dbReference>
<evidence type="ECO:0000256" key="9">
    <source>
        <dbReference type="ARBA" id="ARBA00048679"/>
    </source>
</evidence>
<dbReference type="InterPro" id="IPR017892">
    <property type="entry name" value="Pkinase_C"/>
</dbReference>
<keyword evidence="4" id="KW-0808">Transferase</keyword>
<evidence type="ECO:0000256" key="4">
    <source>
        <dbReference type="ARBA" id="ARBA00022679"/>
    </source>
</evidence>
<protein>
    <recommendedName>
        <fullName evidence="1">non-specific serine/threonine protein kinase</fullName>
        <ecNumber evidence="1">2.7.11.1</ecNumber>
    </recommendedName>
</protein>
<reference evidence="14 15" key="1">
    <citation type="journal article" date="2011" name="PLoS Pathog.">
        <title>Endophytic Life Strategies Decoded by Genome and Transcriptome Analyses of the Mutualistic Root Symbiont Piriformospora indica.</title>
        <authorList>
            <person name="Zuccaro A."/>
            <person name="Lahrmann U."/>
            <person name="Guldener U."/>
            <person name="Langen G."/>
            <person name="Pfiffi S."/>
            <person name="Biedenkopf D."/>
            <person name="Wong P."/>
            <person name="Samans B."/>
            <person name="Grimm C."/>
            <person name="Basiewicz M."/>
            <person name="Murat C."/>
            <person name="Martin F."/>
            <person name="Kogel K.H."/>
        </authorList>
    </citation>
    <scope>NUCLEOTIDE SEQUENCE [LARGE SCALE GENOMIC DNA]</scope>
    <source>
        <strain evidence="14 15">DSM 11827</strain>
    </source>
</reference>
<dbReference type="Gene3D" id="1.10.510.10">
    <property type="entry name" value="Transferase(Phosphotransferase) domain 1"/>
    <property type="match status" value="1"/>
</dbReference>
<comment type="caution">
    <text evidence="14">The sequence shown here is derived from an EMBL/GenBank/DDBJ whole genome shotgun (WGS) entry which is preliminary data.</text>
</comment>